<dbReference type="InterPro" id="IPR037396">
    <property type="entry name" value="FMN_HAD"/>
</dbReference>
<dbReference type="OrthoDB" id="9770452at2"/>
<feature type="binding site" evidence="7">
    <location>
        <position position="282"/>
    </location>
    <ligand>
        <name>glyoxylate</name>
        <dbReference type="ChEBI" id="CHEBI:36655"/>
    </ligand>
</feature>
<protein>
    <submittedName>
        <fullName evidence="9">L-lactate dehydrogenase</fullName>
        <ecNumber evidence="9">1.1.1.27</ecNumber>
    </submittedName>
</protein>
<evidence type="ECO:0000313" key="9">
    <source>
        <dbReference type="EMBL" id="TFH69128.1"/>
    </source>
</evidence>
<dbReference type="CDD" id="cd02809">
    <property type="entry name" value="alpha_hydroxyacid_oxid_FMN"/>
    <property type="match status" value="1"/>
</dbReference>
<keyword evidence="3 7" id="KW-0288">FMN</keyword>
<evidence type="ECO:0000256" key="4">
    <source>
        <dbReference type="ARBA" id="ARBA00023002"/>
    </source>
</evidence>
<dbReference type="Pfam" id="PF01070">
    <property type="entry name" value="FMN_dh"/>
    <property type="match status" value="1"/>
</dbReference>
<dbReference type="GO" id="GO:0005886">
    <property type="term" value="C:plasma membrane"/>
    <property type="evidence" value="ECO:0007669"/>
    <property type="project" value="TreeGrafter"/>
</dbReference>
<dbReference type="PROSITE" id="PS00557">
    <property type="entry name" value="FMN_HYDROXY_ACID_DH_1"/>
    <property type="match status" value="1"/>
</dbReference>
<dbReference type="PANTHER" id="PTHR10578">
    <property type="entry name" value="S -2-HYDROXY-ACID OXIDASE-RELATED"/>
    <property type="match status" value="1"/>
</dbReference>
<comment type="caution">
    <text evidence="9">The sequence shown here is derived from an EMBL/GenBank/DDBJ whole genome shotgun (WGS) entry which is preliminary data.</text>
</comment>
<evidence type="ECO:0000256" key="1">
    <source>
        <dbReference type="ARBA" id="ARBA00001917"/>
    </source>
</evidence>
<dbReference type="FunFam" id="3.20.20.70:FF:000029">
    <property type="entry name" value="L-lactate dehydrogenase"/>
    <property type="match status" value="1"/>
</dbReference>
<name>A0A4Y8UKY7_9GAMM</name>
<reference evidence="9 10" key="1">
    <citation type="submission" date="2019-03" db="EMBL/GenBank/DDBJ databases">
        <title>Draft genome of Gammaproteobacteria bacterium LSUCC0057, a member of the SAR92 clade.</title>
        <authorList>
            <person name="Lanclos V.C."/>
            <person name="Doiron C."/>
            <person name="Henson M.W."/>
            <person name="Thrash J.C."/>
        </authorList>
    </citation>
    <scope>NUCLEOTIDE SEQUENCE [LARGE SCALE GENOMIC DNA]</scope>
    <source>
        <strain evidence="9 10">LSUCC0057</strain>
    </source>
</reference>
<keyword evidence="10" id="KW-1185">Reference proteome</keyword>
<dbReference type="GO" id="GO:0004459">
    <property type="term" value="F:L-lactate dehydrogenase (NAD+) activity"/>
    <property type="evidence" value="ECO:0007669"/>
    <property type="project" value="UniProtKB-EC"/>
</dbReference>
<dbReference type="GO" id="GO:0010181">
    <property type="term" value="F:FMN binding"/>
    <property type="evidence" value="ECO:0007669"/>
    <property type="project" value="InterPro"/>
</dbReference>
<evidence type="ECO:0000256" key="5">
    <source>
        <dbReference type="ARBA" id="ARBA00024042"/>
    </source>
</evidence>
<feature type="binding site" evidence="7">
    <location>
        <position position="280"/>
    </location>
    <ligand>
        <name>FMN</name>
        <dbReference type="ChEBI" id="CHEBI:58210"/>
    </ligand>
</feature>
<feature type="domain" description="FMN hydroxy acid dehydrogenase" evidence="8">
    <location>
        <begin position="3"/>
        <end position="387"/>
    </location>
</feature>
<evidence type="ECO:0000313" key="10">
    <source>
        <dbReference type="Proteomes" id="UP000298133"/>
    </source>
</evidence>
<feature type="binding site" evidence="7">
    <location>
        <position position="132"/>
    </location>
    <ligand>
        <name>glyoxylate</name>
        <dbReference type="ChEBI" id="CHEBI:36655"/>
    </ligand>
</feature>
<gene>
    <name evidence="9" type="ORF">E3W66_04135</name>
</gene>
<dbReference type="EMBL" id="SPIA01000001">
    <property type="protein sequence ID" value="TFH69128.1"/>
    <property type="molecule type" value="Genomic_DNA"/>
</dbReference>
<dbReference type="InterPro" id="IPR008259">
    <property type="entry name" value="FMN_hydac_DH_AS"/>
</dbReference>
<dbReference type="InterPro" id="IPR013785">
    <property type="entry name" value="Aldolase_TIM"/>
</dbReference>
<dbReference type="EC" id="1.1.1.27" evidence="9"/>
<dbReference type="InterPro" id="IPR012133">
    <property type="entry name" value="Alpha-hydoxy_acid_DH_FMN"/>
</dbReference>
<feature type="binding site" evidence="7">
    <location>
        <position position="169"/>
    </location>
    <ligand>
        <name>glyoxylate</name>
        <dbReference type="ChEBI" id="CHEBI:36655"/>
    </ligand>
</feature>
<feature type="binding site" evidence="7">
    <location>
        <begin position="313"/>
        <end position="317"/>
    </location>
    <ligand>
        <name>FMN</name>
        <dbReference type="ChEBI" id="CHEBI:58210"/>
    </ligand>
</feature>
<feature type="binding site" evidence="7">
    <location>
        <position position="258"/>
    </location>
    <ligand>
        <name>FMN</name>
        <dbReference type="ChEBI" id="CHEBI:58210"/>
    </ligand>
</feature>
<evidence type="ECO:0000259" key="8">
    <source>
        <dbReference type="PROSITE" id="PS51349"/>
    </source>
</evidence>
<feature type="binding site" evidence="7">
    <location>
        <position position="285"/>
    </location>
    <ligand>
        <name>glyoxylate</name>
        <dbReference type="ChEBI" id="CHEBI:36655"/>
    </ligand>
</feature>
<feature type="binding site" evidence="7">
    <location>
        <begin position="82"/>
        <end position="84"/>
    </location>
    <ligand>
        <name>FMN</name>
        <dbReference type="ChEBI" id="CHEBI:58210"/>
    </ligand>
</feature>
<feature type="binding site" evidence="7">
    <location>
        <position position="160"/>
    </location>
    <ligand>
        <name>FMN</name>
        <dbReference type="ChEBI" id="CHEBI:58210"/>
    </ligand>
</feature>
<dbReference type="NCBIfam" id="NF008398">
    <property type="entry name" value="PRK11197.1"/>
    <property type="match status" value="1"/>
</dbReference>
<feature type="binding site" evidence="7">
    <location>
        <begin position="336"/>
        <end position="337"/>
    </location>
    <ligand>
        <name>FMN</name>
        <dbReference type="ChEBI" id="CHEBI:58210"/>
    </ligand>
</feature>
<evidence type="ECO:0000256" key="3">
    <source>
        <dbReference type="ARBA" id="ARBA00022643"/>
    </source>
</evidence>
<sequence>MSLFNIAPVTVDDYRRIAQRRLPKFLFDYIDGGANREEILARNCGDFSQLQLKQRVLRDVGSIDTATTLFGRSMAMPVALAPVGMAGLFRRRGETQAARAAERCGIPFATSTVGVCPVDEVAASVAEPIWFQLYMLRDRDFVLEMLERARNAGVDTLLFTVDLPVPGMRQRDFRNGMIGGGTAGKISKLAQILSSPRWIYDVGLRGKPHTFGNVASKVENPKDLDLYKSFIDGQFDPTVTWSDIAWLRQQWHGKLIIKGVMESDDALAAIDCGAEGIVVSNHGGRQLDGIASPIAKLPGVARAVNRQCSIMLDSGVRNGIDVVKALACGADAVLLGRPWVYAMAAGGEQGVVDLLEMINKEVEIAMALMGVNRIDEITGELLDSDLW</sequence>
<evidence type="ECO:0000256" key="7">
    <source>
        <dbReference type="PIRSR" id="PIRSR000138-2"/>
    </source>
</evidence>
<dbReference type="AlphaFoldDB" id="A0A4Y8UKY7"/>
<evidence type="ECO:0000256" key="2">
    <source>
        <dbReference type="ARBA" id="ARBA00022630"/>
    </source>
</evidence>
<comment type="similarity">
    <text evidence="5">Belongs to the FMN-dependent alpha-hydroxy acid dehydrogenase family.</text>
</comment>
<dbReference type="PROSITE" id="PS51349">
    <property type="entry name" value="FMN_HYDROXY_ACID_DH_2"/>
    <property type="match status" value="1"/>
</dbReference>
<dbReference type="SUPFAM" id="SSF51395">
    <property type="entry name" value="FMN-linked oxidoreductases"/>
    <property type="match status" value="1"/>
</dbReference>
<feature type="binding site" evidence="7">
    <location>
        <position position="29"/>
    </location>
    <ligand>
        <name>glyoxylate</name>
        <dbReference type="ChEBI" id="CHEBI:36655"/>
    </ligand>
</feature>
<feature type="active site" description="Proton acceptor" evidence="6">
    <location>
        <position position="282"/>
    </location>
</feature>
<dbReference type="Gene3D" id="3.20.20.70">
    <property type="entry name" value="Aldolase class I"/>
    <property type="match status" value="1"/>
</dbReference>
<organism evidence="9 10">
    <name type="scientific">Gammaproteobacteria bacterium LSUCC0057</name>
    <dbReference type="NCBI Taxonomy" id="2559237"/>
    <lineage>
        <taxon>Bacteria</taxon>
        <taxon>Pseudomonadati</taxon>
        <taxon>Pseudomonadota</taxon>
        <taxon>Gammaproteobacteria</taxon>
        <taxon>Cellvibrionales</taxon>
        <taxon>Porticoccaceae</taxon>
        <taxon>SAR92 clade</taxon>
    </lineage>
</organism>
<accession>A0A4Y8UKY7</accession>
<dbReference type="PANTHER" id="PTHR10578:SF85">
    <property type="entry name" value="L-LACTATE DEHYDROGENASE"/>
    <property type="match status" value="1"/>
</dbReference>
<proteinExistence type="inferred from homology"/>
<dbReference type="GO" id="GO:0009060">
    <property type="term" value="P:aerobic respiration"/>
    <property type="evidence" value="ECO:0007669"/>
    <property type="project" value="TreeGrafter"/>
</dbReference>
<dbReference type="PIRSF" id="PIRSF000138">
    <property type="entry name" value="Al-hdrx_acd_dh"/>
    <property type="match status" value="1"/>
</dbReference>
<evidence type="ECO:0000256" key="6">
    <source>
        <dbReference type="PIRSR" id="PIRSR000138-1"/>
    </source>
</evidence>
<dbReference type="Proteomes" id="UP000298133">
    <property type="component" value="Unassembled WGS sequence"/>
</dbReference>
<keyword evidence="4 9" id="KW-0560">Oxidoreductase</keyword>
<feature type="binding site" evidence="7">
    <location>
        <position position="134"/>
    </location>
    <ligand>
        <name>glyoxylate</name>
        <dbReference type="ChEBI" id="CHEBI:36655"/>
    </ligand>
</feature>
<dbReference type="InterPro" id="IPR000262">
    <property type="entry name" value="FMN-dep_DH"/>
</dbReference>
<keyword evidence="2 7" id="KW-0285">Flavoprotein</keyword>
<feature type="binding site" evidence="7">
    <location>
        <position position="111"/>
    </location>
    <ligand>
        <name>FMN</name>
        <dbReference type="ChEBI" id="CHEBI:58210"/>
    </ligand>
</feature>
<comment type="cofactor">
    <cofactor evidence="1">
        <name>FMN</name>
        <dbReference type="ChEBI" id="CHEBI:58210"/>
    </cofactor>
</comment>